<reference evidence="1 2" key="1">
    <citation type="submission" date="2018-03" db="EMBL/GenBank/DDBJ databases">
        <title>Genomic Encyclopedia of Type Strains, Phase III (KMG-III): the genomes of soil and plant-associated and newly described type strains.</title>
        <authorList>
            <person name="Whitman W."/>
        </authorList>
    </citation>
    <scope>NUCLEOTIDE SEQUENCE [LARGE SCALE GENOMIC DNA]</scope>
    <source>
        <strain evidence="1 2">CGMCC 1.12700</strain>
    </source>
</reference>
<dbReference type="RefSeq" id="WP_106524085.1">
    <property type="nucleotide sequence ID" value="NZ_PYGD01000007.1"/>
</dbReference>
<keyword evidence="2" id="KW-1185">Reference proteome</keyword>
<organism evidence="1 2">
    <name type="scientific">Taibaiella chishuiensis</name>
    <dbReference type="NCBI Taxonomy" id="1434707"/>
    <lineage>
        <taxon>Bacteria</taxon>
        <taxon>Pseudomonadati</taxon>
        <taxon>Bacteroidota</taxon>
        <taxon>Chitinophagia</taxon>
        <taxon>Chitinophagales</taxon>
        <taxon>Chitinophagaceae</taxon>
        <taxon>Taibaiella</taxon>
    </lineage>
</organism>
<sequence>MINKGKIIFINGYWQNTVLGRIVIGSSAPNKGYWNNGNFDGYAKAAMNFFGLNENIQEACVCLDASSLIVLDDTGAARAQRGADDFTTYQWAGTLYRKVSDQFGYGLPETSGLRNKVLSSQIHERNLNSLTKDMNKENHAFYLVGHSEGCAYAAGLGRLLKEQGWQVNFIVYLSSYDSGSFSNPQGIKAYQLGYAGKTFGDWATNNNPVHSGVEKVAIVYKDFGSQWNNFSRMHGSTKGEEVWIHLSDLRTLTIRTGRTYGTKWASQVAHSTPNHTVFAMYNGISLDPEEYINEENSKINQYNYKTMHKYKNY</sequence>
<name>A0A2P8D0S6_9BACT</name>
<dbReference type="AlphaFoldDB" id="A0A2P8D0S6"/>
<accession>A0A2P8D0S6</accession>
<proteinExistence type="predicted"/>
<dbReference type="OrthoDB" id="1376075at2"/>
<dbReference type="InterPro" id="IPR029058">
    <property type="entry name" value="AB_hydrolase_fold"/>
</dbReference>
<evidence type="ECO:0000313" key="2">
    <source>
        <dbReference type="Proteomes" id="UP000240572"/>
    </source>
</evidence>
<dbReference type="Proteomes" id="UP000240572">
    <property type="component" value="Unassembled WGS sequence"/>
</dbReference>
<protein>
    <submittedName>
        <fullName evidence="1">Uncharacterized protein</fullName>
    </submittedName>
</protein>
<dbReference type="SUPFAM" id="SSF53474">
    <property type="entry name" value="alpha/beta-Hydrolases"/>
    <property type="match status" value="1"/>
</dbReference>
<evidence type="ECO:0000313" key="1">
    <source>
        <dbReference type="EMBL" id="PSK90819.1"/>
    </source>
</evidence>
<dbReference type="EMBL" id="PYGD01000007">
    <property type="protein sequence ID" value="PSK90819.1"/>
    <property type="molecule type" value="Genomic_DNA"/>
</dbReference>
<comment type="caution">
    <text evidence="1">The sequence shown here is derived from an EMBL/GenBank/DDBJ whole genome shotgun (WGS) entry which is preliminary data.</text>
</comment>
<gene>
    <name evidence="1" type="ORF">B0I18_107231</name>
</gene>